<dbReference type="PROSITE" id="PS51186">
    <property type="entry name" value="GNAT"/>
    <property type="match status" value="1"/>
</dbReference>
<reference evidence="4" key="1">
    <citation type="submission" date="2020-01" db="EMBL/GenBank/DDBJ databases">
        <title>Sphingomonas sp. strain CSW-10.</title>
        <authorList>
            <person name="Chen W.-M."/>
        </authorList>
    </citation>
    <scope>NUCLEOTIDE SEQUENCE [LARGE SCALE GENOMIC DNA]</scope>
    <source>
        <strain evidence="4">FSY-8</strain>
    </source>
</reference>
<evidence type="ECO:0000259" key="2">
    <source>
        <dbReference type="PROSITE" id="PS51186"/>
    </source>
</evidence>
<evidence type="ECO:0000313" key="4">
    <source>
        <dbReference type="Proteomes" id="UP000753724"/>
    </source>
</evidence>
<protein>
    <submittedName>
        <fullName evidence="3">GNAT family N-acetyltransferase</fullName>
    </submittedName>
</protein>
<proteinExistence type="predicted"/>
<dbReference type="Gene3D" id="3.40.630.30">
    <property type="match status" value="1"/>
</dbReference>
<dbReference type="SUPFAM" id="SSF55729">
    <property type="entry name" value="Acyl-CoA N-acyltransferases (Nat)"/>
    <property type="match status" value="1"/>
</dbReference>
<dbReference type="InterPro" id="IPR051531">
    <property type="entry name" value="N-acetyltransferase"/>
</dbReference>
<gene>
    <name evidence="3" type="ORF">GTZ99_07965</name>
</gene>
<evidence type="ECO:0000313" key="3">
    <source>
        <dbReference type="EMBL" id="NBC36489.1"/>
    </source>
</evidence>
<name>A0ABW9XD96_9SPHN</name>
<accession>A0ABW9XD96</accession>
<dbReference type="Pfam" id="PF13302">
    <property type="entry name" value="Acetyltransf_3"/>
    <property type="match status" value="1"/>
</dbReference>
<evidence type="ECO:0000256" key="1">
    <source>
        <dbReference type="SAM" id="MobiDB-lite"/>
    </source>
</evidence>
<feature type="region of interest" description="Disordered" evidence="1">
    <location>
        <begin position="168"/>
        <end position="189"/>
    </location>
</feature>
<feature type="domain" description="N-acetyltransferase" evidence="2">
    <location>
        <begin position="8"/>
        <end position="168"/>
    </location>
</feature>
<dbReference type="RefSeq" id="WP_161717787.1">
    <property type="nucleotide sequence ID" value="NZ_JAAAPO010000003.1"/>
</dbReference>
<dbReference type="InterPro" id="IPR000182">
    <property type="entry name" value="GNAT_dom"/>
</dbReference>
<dbReference type="InterPro" id="IPR016181">
    <property type="entry name" value="Acyl_CoA_acyltransferase"/>
</dbReference>
<dbReference type="Proteomes" id="UP000753724">
    <property type="component" value="Unassembled WGS sequence"/>
</dbReference>
<dbReference type="EMBL" id="JAAAPO010000003">
    <property type="protein sequence ID" value="NBC36489.1"/>
    <property type="molecule type" value="Genomic_DNA"/>
</dbReference>
<keyword evidence="4" id="KW-1185">Reference proteome</keyword>
<comment type="caution">
    <text evidence="3">The sequence shown here is derived from an EMBL/GenBank/DDBJ whole genome shotgun (WGS) entry which is preliminary data.</text>
</comment>
<dbReference type="PANTHER" id="PTHR43792">
    <property type="entry name" value="GNAT FAMILY, PUTATIVE (AFU_ORTHOLOGUE AFUA_3G00765)-RELATED-RELATED"/>
    <property type="match status" value="1"/>
</dbReference>
<organism evidence="3 4">
    <name type="scientific">Novosphingobium ovatum</name>
    <dbReference type="NCBI Taxonomy" id="1908523"/>
    <lineage>
        <taxon>Bacteria</taxon>
        <taxon>Pseudomonadati</taxon>
        <taxon>Pseudomonadota</taxon>
        <taxon>Alphaproteobacteria</taxon>
        <taxon>Sphingomonadales</taxon>
        <taxon>Sphingomonadaceae</taxon>
        <taxon>Novosphingobium</taxon>
    </lineage>
</organism>
<sequence>MFFRSERLFLRPLWSEDWQALHHQINDAEVVRHLARAPWPYTEEDARWFAGQTQDERYPHFLITRPRGDDGVDTLGVIGLHDEGGETALGYWLGRDHWGQGYATEAARAVIDIARAIGHRHLIAMHFLDNPASAGVLARAGFRDTGDVLPMHSLARGGKALARKHVLELSHDGDTTSDDDNSGPMMRAA</sequence>